<dbReference type="PANTHER" id="PTHR33710">
    <property type="entry name" value="BNAC02G09200D PROTEIN"/>
    <property type="match status" value="1"/>
</dbReference>
<evidence type="ECO:0000313" key="2">
    <source>
        <dbReference type="Proteomes" id="UP000325315"/>
    </source>
</evidence>
<proteinExistence type="predicted"/>
<reference evidence="2" key="1">
    <citation type="journal article" date="2019" name="Plant Biotechnol. J.">
        <title>Genome sequencing of the Australian wild diploid species Gossypium australe highlights disease resistance and delayed gland morphogenesis.</title>
        <authorList>
            <person name="Cai Y."/>
            <person name="Cai X."/>
            <person name="Wang Q."/>
            <person name="Wang P."/>
            <person name="Zhang Y."/>
            <person name="Cai C."/>
            <person name="Xu Y."/>
            <person name="Wang K."/>
            <person name="Zhou Z."/>
            <person name="Wang C."/>
            <person name="Geng S."/>
            <person name="Li B."/>
            <person name="Dong Q."/>
            <person name="Hou Y."/>
            <person name="Wang H."/>
            <person name="Ai P."/>
            <person name="Liu Z."/>
            <person name="Yi F."/>
            <person name="Sun M."/>
            <person name="An G."/>
            <person name="Cheng J."/>
            <person name="Zhang Y."/>
            <person name="Shi Q."/>
            <person name="Xie Y."/>
            <person name="Shi X."/>
            <person name="Chang Y."/>
            <person name="Huang F."/>
            <person name="Chen Y."/>
            <person name="Hong S."/>
            <person name="Mi L."/>
            <person name="Sun Q."/>
            <person name="Zhang L."/>
            <person name="Zhou B."/>
            <person name="Peng R."/>
            <person name="Zhang X."/>
            <person name="Liu F."/>
        </authorList>
    </citation>
    <scope>NUCLEOTIDE SEQUENCE [LARGE SCALE GENOMIC DNA]</scope>
    <source>
        <strain evidence="2">cv. PA1801</strain>
    </source>
</reference>
<dbReference type="GO" id="GO:0003964">
    <property type="term" value="F:RNA-directed DNA polymerase activity"/>
    <property type="evidence" value="ECO:0007669"/>
    <property type="project" value="UniProtKB-KW"/>
</dbReference>
<protein>
    <submittedName>
        <fullName evidence="1">Reverse transcriptase</fullName>
    </submittedName>
</protein>
<organism evidence="1 2">
    <name type="scientific">Gossypium australe</name>
    <dbReference type="NCBI Taxonomy" id="47621"/>
    <lineage>
        <taxon>Eukaryota</taxon>
        <taxon>Viridiplantae</taxon>
        <taxon>Streptophyta</taxon>
        <taxon>Embryophyta</taxon>
        <taxon>Tracheophyta</taxon>
        <taxon>Spermatophyta</taxon>
        <taxon>Magnoliopsida</taxon>
        <taxon>eudicotyledons</taxon>
        <taxon>Gunneridae</taxon>
        <taxon>Pentapetalae</taxon>
        <taxon>rosids</taxon>
        <taxon>malvids</taxon>
        <taxon>Malvales</taxon>
        <taxon>Malvaceae</taxon>
        <taxon>Malvoideae</taxon>
        <taxon>Gossypium</taxon>
    </lineage>
</organism>
<keyword evidence="1" id="KW-0695">RNA-directed DNA polymerase</keyword>
<dbReference type="AlphaFoldDB" id="A0A5B6WE19"/>
<name>A0A5B6WE19_9ROSI</name>
<dbReference type="Gene3D" id="3.60.10.10">
    <property type="entry name" value="Endonuclease/exonuclease/phosphatase"/>
    <property type="match status" value="1"/>
</dbReference>
<dbReference type="PANTHER" id="PTHR33710:SF62">
    <property type="entry name" value="DUF4283 DOMAIN PROTEIN"/>
    <property type="match status" value="1"/>
</dbReference>
<dbReference type="EMBL" id="SMMG02000003">
    <property type="protein sequence ID" value="KAA3479526.1"/>
    <property type="molecule type" value="Genomic_DNA"/>
</dbReference>
<dbReference type="Proteomes" id="UP000325315">
    <property type="component" value="Unassembled WGS sequence"/>
</dbReference>
<keyword evidence="1" id="KW-0548">Nucleotidyltransferase</keyword>
<dbReference type="InterPro" id="IPR036691">
    <property type="entry name" value="Endo/exonu/phosph_ase_sf"/>
</dbReference>
<keyword evidence="1" id="KW-0808">Transferase</keyword>
<dbReference type="OrthoDB" id="1113909at2759"/>
<dbReference type="SUPFAM" id="SSF56219">
    <property type="entry name" value="DNase I-like"/>
    <property type="match status" value="1"/>
</dbReference>
<comment type="caution">
    <text evidence="1">The sequence shown here is derived from an EMBL/GenBank/DDBJ whole genome shotgun (WGS) entry which is preliminary data.</text>
</comment>
<accession>A0A5B6WE19</accession>
<keyword evidence="2" id="KW-1185">Reference proteome</keyword>
<evidence type="ECO:0000313" key="1">
    <source>
        <dbReference type="EMBL" id="KAA3479526.1"/>
    </source>
</evidence>
<sequence>MYTREKIRGAAKDERQMEKFQKILGDCELFDMGFIEKKFTWERGNFVNTNTRETLDRGVANNEWLNLFHDFSVKRLPHSFSDHCPLFIQTEKNENRYGSKSQVTLWKNYNIFELVYKDRGRISNESVIGERRICGKDWSNLMA</sequence>
<gene>
    <name evidence="1" type="ORF">EPI10_020027</name>
</gene>